<evidence type="ECO:0000313" key="10">
    <source>
        <dbReference type="Proteomes" id="UP001204144"/>
    </source>
</evidence>
<dbReference type="Pfam" id="PF07980">
    <property type="entry name" value="SusD_RagB"/>
    <property type="match status" value="1"/>
</dbReference>
<accession>A0AAE3H9E3</accession>
<evidence type="ECO:0000313" key="9">
    <source>
        <dbReference type="EMBL" id="MCP9766170.1"/>
    </source>
</evidence>
<comment type="subcellular location">
    <subcellularLocation>
        <location evidence="1">Cell outer membrane</location>
    </subcellularLocation>
</comment>
<evidence type="ECO:0000256" key="2">
    <source>
        <dbReference type="ARBA" id="ARBA00006275"/>
    </source>
</evidence>
<dbReference type="SUPFAM" id="SSF48452">
    <property type="entry name" value="TPR-like"/>
    <property type="match status" value="1"/>
</dbReference>
<dbReference type="EMBL" id="RJUF01000195">
    <property type="protein sequence ID" value="MCP9766170.1"/>
    <property type="molecule type" value="Genomic_DNA"/>
</dbReference>
<comment type="caution">
    <text evidence="9">The sequence shown here is derived from an EMBL/GenBank/DDBJ whole genome shotgun (WGS) entry which is preliminary data.</text>
</comment>
<dbReference type="Proteomes" id="UP001204144">
    <property type="component" value="Unassembled WGS sequence"/>
</dbReference>
<keyword evidence="3 6" id="KW-0732">Signal</keyword>
<dbReference type="Pfam" id="PF14322">
    <property type="entry name" value="SusD-like_3"/>
    <property type="match status" value="1"/>
</dbReference>
<feature type="chain" id="PRO_5041961179" evidence="6">
    <location>
        <begin position="20"/>
        <end position="502"/>
    </location>
</feature>
<keyword evidence="5" id="KW-0998">Cell outer membrane</keyword>
<dbReference type="AlphaFoldDB" id="A0AAE3H9E3"/>
<dbReference type="InterPro" id="IPR012944">
    <property type="entry name" value="SusD_RagB_dom"/>
</dbReference>
<feature type="domain" description="RagB/SusD" evidence="7">
    <location>
        <begin position="346"/>
        <end position="465"/>
    </location>
</feature>
<dbReference type="InterPro" id="IPR033985">
    <property type="entry name" value="SusD-like_N"/>
</dbReference>
<evidence type="ECO:0000256" key="1">
    <source>
        <dbReference type="ARBA" id="ARBA00004442"/>
    </source>
</evidence>
<reference evidence="9 10" key="1">
    <citation type="submission" date="2018-11" db="EMBL/GenBank/DDBJ databases">
        <title>Novel bacteria species description.</title>
        <authorList>
            <person name="Han J.-H."/>
        </authorList>
    </citation>
    <scope>NUCLEOTIDE SEQUENCE [LARGE SCALE GENOMIC DNA]</scope>
    <source>
        <strain evidence="9 10">KCTC23259</strain>
    </source>
</reference>
<gene>
    <name evidence="9" type="ORF">EGI31_24800</name>
</gene>
<comment type="similarity">
    <text evidence="2">Belongs to the SusD family.</text>
</comment>
<protein>
    <submittedName>
        <fullName evidence="9">RagB/SusD family nutrient uptake outer membrane protein</fullName>
    </submittedName>
</protein>
<evidence type="ECO:0000256" key="6">
    <source>
        <dbReference type="SAM" id="SignalP"/>
    </source>
</evidence>
<sequence length="502" mass="55487">MKKVIIFSLIFSLVNFSCSDSLLTITPEVNLSTNTFFKTDSDFIQAVNAAYAPQRAIHNITSVYLTEQHSDNARYVRNVLFGATENQSNLADFNVPTANGLTTNTNVLGFYRQSYLVIARANQVLSLIDEAAITESVKKNVKGQALFLRAITYLDLVRLFNRAPLQLKPVTGREDAAAPLGTADQIYTQIIKDAAEAATLLPDKNTQTPGRATSGAAQMVLANVYIIQKKWAEAETELRKIVSGGQYSLMPNYSDAFTTTNGLKNGKESIFEIQYLEGAAGLQGNFFYNMTPRPISGPELATLTGTSNAQALTGDGNNVPTPDLVEAYEVGDKRKEASIGFITIASAVHANKSFPYMKKFARPHSLHDNHGMNWPVYRYSEALLFLAEALVEQNKLGEATTFINQIRSRAGLEATKATSQTDLRNAVYQERRVELAFESKRLYDLVRTGRFDSVIKAYGEKVKADKFRYYFPAEGFVPSDAFTNITPYYGLPADEAALSPHF</sequence>
<evidence type="ECO:0000256" key="4">
    <source>
        <dbReference type="ARBA" id="ARBA00023136"/>
    </source>
</evidence>
<dbReference type="Gene3D" id="1.25.40.390">
    <property type="match status" value="1"/>
</dbReference>
<feature type="domain" description="SusD-like N-terminal" evidence="8">
    <location>
        <begin position="45"/>
        <end position="225"/>
    </location>
</feature>
<dbReference type="InterPro" id="IPR011990">
    <property type="entry name" value="TPR-like_helical_dom_sf"/>
</dbReference>
<organism evidence="9 10">
    <name type="scientific">Lacihabitans soyangensis</name>
    <dbReference type="NCBI Taxonomy" id="869394"/>
    <lineage>
        <taxon>Bacteria</taxon>
        <taxon>Pseudomonadati</taxon>
        <taxon>Bacteroidota</taxon>
        <taxon>Cytophagia</taxon>
        <taxon>Cytophagales</taxon>
        <taxon>Leadbetterellaceae</taxon>
        <taxon>Lacihabitans</taxon>
    </lineage>
</organism>
<dbReference type="RefSeq" id="WP_255039878.1">
    <property type="nucleotide sequence ID" value="NZ_RJUF01000195.1"/>
</dbReference>
<dbReference type="GO" id="GO:0009279">
    <property type="term" value="C:cell outer membrane"/>
    <property type="evidence" value="ECO:0007669"/>
    <property type="project" value="UniProtKB-SubCell"/>
</dbReference>
<evidence type="ECO:0000256" key="5">
    <source>
        <dbReference type="ARBA" id="ARBA00023237"/>
    </source>
</evidence>
<evidence type="ECO:0000259" key="8">
    <source>
        <dbReference type="Pfam" id="PF14322"/>
    </source>
</evidence>
<feature type="signal peptide" evidence="6">
    <location>
        <begin position="1"/>
        <end position="19"/>
    </location>
</feature>
<evidence type="ECO:0000256" key="3">
    <source>
        <dbReference type="ARBA" id="ARBA00022729"/>
    </source>
</evidence>
<evidence type="ECO:0000259" key="7">
    <source>
        <dbReference type="Pfam" id="PF07980"/>
    </source>
</evidence>
<proteinExistence type="inferred from homology"/>
<dbReference type="CDD" id="cd08977">
    <property type="entry name" value="SusD"/>
    <property type="match status" value="1"/>
</dbReference>
<keyword evidence="10" id="KW-1185">Reference proteome</keyword>
<name>A0AAE3H9E3_9BACT</name>
<keyword evidence="4" id="KW-0472">Membrane</keyword>